<keyword evidence="4" id="KW-1185">Reference proteome</keyword>
<dbReference type="EMBL" id="JBHMCR010000008">
    <property type="protein sequence ID" value="MFB9521344.1"/>
    <property type="molecule type" value="Genomic_DNA"/>
</dbReference>
<name>A0ABV5PDR5_STRCM</name>
<feature type="transmembrane region" description="Helical" evidence="2">
    <location>
        <begin position="137"/>
        <end position="156"/>
    </location>
</feature>
<keyword evidence="2" id="KW-0472">Membrane</keyword>
<feature type="region of interest" description="Disordered" evidence="1">
    <location>
        <begin position="1"/>
        <end position="26"/>
    </location>
</feature>
<protein>
    <submittedName>
        <fullName evidence="3">Uncharacterized protein</fullName>
    </submittedName>
</protein>
<accession>A0ABV5PDR5</accession>
<evidence type="ECO:0000313" key="3">
    <source>
        <dbReference type="EMBL" id="MFB9521344.1"/>
    </source>
</evidence>
<feature type="compositionally biased region" description="Low complexity" evidence="1">
    <location>
        <begin position="16"/>
        <end position="25"/>
    </location>
</feature>
<keyword evidence="2" id="KW-1133">Transmembrane helix</keyword>
<evidence type="ECO:0000313" key="4">
    <source>
        <dbReference type="Proteomes" id="UP001589718"/>
    </source>
</evidence>
<proteinExistence type="predicted"/>
<feature type="transmembrane region" description="Helical" evidence="2">
    <location>
        <begin position="67"/>
        <end position="83"/>
    </location>
</feature>
<organism evidence="3 4">
    <name type="scientific">Streptomyces cremeus</name>
    <dbReference type="NCBI Taxonomy" id="66881"/>
    <lineage>
        <taxon>Bacteria</taxon>
        <taxon>Bacillati</taxon>
        <taxon>Actinomycetota</taxon>
        <taxon>Actinomycetes</taxon>
        <taxon>Kitasatosporales</taxon>
        <taxon>Streptomycetaceae</taxon>
        <taxon>Streptomyces</taxon>
    </lineage>
</organism>
<feature type="transmembrane region" description="Helical" evidence="2">
    <location>
        <begin position="42"/>
        <end position="61"/>
    </location>
</feature>
<gene>
    <name evidence="3" type="ORF">ACFFTU_15450</name>
</gene>
<comment type="caution">
    <text evidence="3">The sequence shown here is derived from an EMBL/GenBank/DDBJ whole genome shotgun (WGS) entry which is preliminary data.</text>
</comment>
<dbReference type="RefSeq" id="WP_345227070.1">
    <property type="nucleotide sequence ID" value="NZ_BAAAXE010000014.1"/>
</dbReference>
<keyword evidence="2" id="KW-0812">Transmembrane</keyword>
<dbReference type="Proteomes" id="UP001589718">
    <property type="component" value="Unassembled WGS sequence"/>
</dbReference>
<feature type="transmembrane region" description="Helical" evidence="2">
    <location>
        <begin position="162"/>
        <end position="179"/>
    </location>
</feature>
<evidence type="ECO:0000256" key="1">
    <source>
        <dbReference type="SAM" id="MobiDB-lite"/>
    </source>
</evidence>
<evidence type="ECO:0000256" key="2">
    <source>
        <dbReference type="SAM" id="Phobius"/>
    </source>
</evidence>
<sequence>MNDAIPDAGSGPGPEAGPEAPAAPGIDWEAEGRWHDTRPASFVAVTVVGCAVAAGVCWAAGNTGWVRVMALGLVLSVLGAWLNDRMMVSLQRRTGVSVRHAAVLLRHLRQERIPHDPRDRRVMAELVRMQIGRQRPVTGRAAVTGLAVFVLLAAFMLVAGHVVLAVGTGVLAVALIRQYRGAARVRARLARMERVLAEPDA</sequence>
<reference evidence="3 4" key="1">
    <citation type="submission" date="2024-09" db="EMBL/GenBank/DDBJ databases">
        <authorList>
            <person name="Sun Q."/>
            <person name="Mori K."/>
        </authorList>
    </citation>
    <scope>NUCLEOTIDE SEQUENCE [LARGE SCALE GENOMIC DNA]</scope>
    <source>
        <strain evidence="3 4">JCM 4362</strain>
    </source>
</reference>